<evidence type="ECO:0000259" key="8">
    <source>
        <dbReference type="Pfam" id="PF13396"/>
    </source>
</evidence>
<keyword evidence="10" id="KW-1185">Reference proteome</keyword>
<protein>
    <submittedName>
        <fullName evidence="9">Phospholipase_D-nuclease N-terminal</fullName>
    </submittedName>
</protein>
<feature type="domain" description="Cardiolipin synthase N-terminal" evidence="8">
    <location>
        <begin position="14"/>
        <end position="59"/>
    </location>
</feature>
<proteinExistence type="predicted"/>
<dbReference type="Pfam" id="PF13396">
    <property type="entry name" value="PLDc_N"/>
    <property type="match status" value="1"/>
</dbReference>
<sequence length="116" mass="13128">MARVLLALVIIVVAFTVYALVDCLMLPKTRVKALPRVAWFFIILLFTPIGGILWLLIGRGRRATTSAVRAIGPDDDPDFLGTMRPIHDPNEDERIRELEKRLAETDDEQDKGKSER</sequence>
<evidence type="ECO:0000256" key="6">
    <source>
        <dbReference type="SAM" id="MobiDB-lite"/>
    </source>
</evidence>
<evidence type="ECO:0000256" key="7">
    <source>
        <dbReference type="SAM" id="Phobius"/>
    </source>
</evidence>
<evidence type="ECO:0000313" key="10">
    <source>
        <dbReference type="Proteomes" id="UP000198891"/>
    </source>
</evidence>
<feature type="region of interest" description="Disordered" evidence="6">
    <location>
        <begin position="81"/>
        <end position="116"/>
    </location>
</feature>
<dbReference type="AlphaFoldDB" id="A0A1H3L4W9"/>
<dbReference type="RefSeq" id="WP_092549094.1">
    <property type="nucleotide sequence ID" value="NZ_FNPZ01000001.1"/>
</dbReference>
<keyword evidence="3 7" id="KW-0812">Transmembrane</keyword>
<keyword evidence="4 7" id="KW-1133">Transmembrane helix</keyword>
<dbReference type="InterPro" id="IPR027379">
    <property type="entry name" value="CLS_N"/>
</dbReference>
<keyword evidence="5 7" id="KW-0472">Membrane</keyword>
<feature type="transmembrane region" description="Helical" evidence="7">
    <location>
        <begin position="38"/>
        <end position="57"/>
    </location>
</feature>
<dbReference type="GO" id="GO:0005886">
    <property type="term" value="C:plasma membrane"/>
    <property type="evidence" value="ECO:0007669"/>
    <property type="project" value="UniProtKB-SubCell"/>
</dbReference>
<evidence type="ECO:0000256" key="3">
    <source>
        <dbReference type="ARBA" id="ARBA00022692"/>
    </source>
</evidence>
<keyword evidence="2" id="KW-1003">Cell membrane</keyword>
<name>A0A1H3L4W9_9MICO</name>
<reference evidence="9 10" key="1">
    <citation type="submission" date="2016-10" db="EMBL/GenBank/DDBJ databases">
        <authorList>
            <person name="de Groot N.N."/>
        </authorList>
    </citation>
    <scope>NUCLEOTIDE SEQUENCE [LARGE SCALE GENOMIC DNA]</scope>
    <source>
        <strain evidence="9 10">CGMCC 4.3491</strain>
    </source>
</reference>
<gene>
    <name evidence="9" type="ORF">SAMN05216554_0812</name>
</gene>
<dbReference type="EMBL" id="FNPZ01000001">
    <property type="protein sequence ID" value="SDY58974.1"/>
    <property type="molecule type" value="Genomic_DNA"/>
</dbReference>
<organism evidence="9 10">
    <name type="scientific">Herbiconiux ginsengi</name>
    <dbReference type="NCBI Taxonomy" id="381665"/>
    <lineage>
        <taxon>Bacteria</taxon>
        <taxon>Bacillati</taxon>
        <taxon>Actinomycetota</taxon>
        <taxon>Actinomycetes</taxon>
        <taxon>Micrococcales</taxon>
        <taxon>Microbacteriaceae</taxon>
        <taxon>Herbiconiux</taxon>
    </lineage>
</organism>
<evidence type="ECO:0000256" key="1">
    <source>
        <dbReference type="ARBA" id="ARBA00004651"/>
    </source>
</evidence>
<evidence type="ECO:0000256" key="4">
    <source>
        <dbReference type="ARBA" id="ARBA00022989"/>
    </source>
</evidence>
<evidence type="ECO:0000313" key="9">
    <source>
        <dbReference type="EMBL" id="SDY58974.1"/>
    </source>
</evidence>
<dbReference type="Proteomes" id="UP000198891">
    <property type="component" value="Unassembled WGS sequence"/>
</dbReference>
<evidence type="ECO:0000256" key="5">
    <source>
        <dbReference type="ARBA" id="ARBA00023136"/>
    </source>
</evidence>
<comment type="subcellular location">
    <subcellularLocation>
        <location evidence="1">Cell membrane</location>
        <topology evidence="1">Multi-pass membrane protein</topology>
    </subcellularLocation>
</comment>
<dbReference type="STRING" id="381665.SAMN05216554_0812"/>
<accession>A0A1H3L4W9</accession>
<dbReference type="OrthoDB" id="3298527at2"/>
<feature type="compositionally biased region" description="Basic and acidic residues" evidence="6">
    <location>
        <begin position="85"/>
        <end position="116"/>
    </location>
</feature>
<evidence type="ECO:0000256" key="2">
    <source>
        <dbReference type="ARBA" id="ARBA00022475"/>
    </source>
</evidence>